<dbReference type="InterPro" id="IPR032260">
    <property type="entry name" value="DUF5060"/>
</dbReference>
<name>A0ABW3QGH3_9BACT</name>
<feature type="domain" description="Cellulose-binding Sde182 nucleoside hydrolase-like" evidence="2">
    <location>
        <begin position="28"/>
        <end position="271"/>
    </location>
</feature>
<dbReference type="Pfam" id="PF07632">
    <property type="entry name" value="Sde182_NH-like"/>
    <property type="match status" value="1"/>
</dbReference>
<dbReference type="Pfam" id="PF16586">
    <property type="entry name" value="DUF5060"/>
    <property type="match status" value="1"/>
</dbReference>
<evidence type="ECO:0000313" key="4">
    <source>
        <dbReference type="EMBL" id="MFD1140983.1"/>
    </source>
</evidence>
<dbReference type="InterPro" id="IPR011483">
    <property type="entry name" value="Sde182_NH-like"/>
</dbReference>
<sequence length="429" mass="48240">MKKVVFLFIWAFSPVLLTAQQPTPGKPRILISTDIGGTDPDDNQSMTHFLMYADRFQTEGLISSPSYGDGTKQHLLDMIALYEKDLPKLSRHNKNYPTPDALRAVCKQGRHGAAPLKGFATATEGSDWIIRCARHKSQQPLWVLVWGGLEDLAQALHDAPEIQSNIKVCWIGGPNKKWSANSYAYLVRNFPNLWFIEANGSYNGFFSNQGVPDSLRNEAYFDRYIQGAGHLGKDFKNYYKGIIKMGDTPSLLYLMDGNPADPSKESWGGSFEKMKHSPRQIFNRPTTQADTVGVYSVVELHFKGPHLPIAPDSACFTMRVQAQIGEQSWPGYYQGDGNYVILYIPKQSETLTYTISSGIADFPAHSGQFVVANQWPGQKGPDDFRVGSNWYTDRADPALFDGKQQGAKTVLKWRSAVLLDWARRWSWLR</sequence>
<dbReference type="Proteomes" id="UP001597116">
    <property type="component" value="Unassembled WGS sequence"/>
</dbReference>
<dbReference type="RefSeq" id="WP_379884098.1">
    <property type="nucleotide sequence ID" value="NZ_JBHTLP010000004.1"/>
</dbReference>
<dbReference type="Gene3D" id="3.90.245.10">
    <property type="entry name" value="Ribonucleoside hydrolase-like"/>
    <property type="match status" value="1"/>
</dbReference>
<dbReference type="InterPro" id="IPR036452">
    <property type="entry name" value="Ribo_hydro-like"/>
</dbReference>
<proteinExistence type="predicted"/>
<evidence type="ECO:0000259" key="2">
    <source>
        <dbReference type="Pfam" id="PF07632"/>
    </source>
</evidence>
<dbReference type="SUPFAM" id="SSF53590">
    <property type="entry name" value="Nucleoside hydrolase"/>
    <property type="match status" value="1"/>
</dbReference>
<accession>A0ABW3QGH3</accession>
<reference evidence="5" key="1">
    <citation type="journal article" date="2019" name="Int. J. Syst. Evol. Microbiol.">
        <title>The Global Catalogue of Microorganisms (GCM) 10K type strain sequencing project: providing services to taxonomists for standard genome sequencing and annotation.</title>
        <authorList>
            <consortium name="The Broad Institute Genomics Platform"/>
            <consortium name="The Broad Institute Genome Sequencing Center for Infectious Disease"/>
            <person name="Wu L."/>
            <person name="Ma J."/>
        </authorList>
    </citation>
    <scope>NUCLEOTIDE SEQUENCE [LARGE SCALE GENOMIC DNA]</scope>
    <source>
        <strain evidence="5">CCUG 55608</strain>
    </source>
</reference>
<evidence type="ECO:0000256" key="1">
    <source>
        <dbReference type="SAM" id="SignalP"/>
    </source>
</evidence>
<gene>
    <name evidence="4" type="ORF">ACFQ4C_07680</name>
</gene>
<keyword evidence="5" id="KW-1185">Reference proteome</keyword>
<evidence type="ECO:0000259" key="3">
    <source>
        <dbReference type="Pfam" id="PF16586"/>
    </source>
</evidence>
<evidence type="ECO:0000313" key="5">
    <source>
        <dbReference type="Proteomes" id="UP001597116"/>
    </source>
</evidence>
<feature type="signal peptide" evidence="1">
    <location>
        <begin position="1"/>
        <end position="19"/>
    </location>
</feature>
<feature type="domain" description="DUF5060" evidence="3">
    <location>
        <begin position="291"/>
        <end position="357"/>
    </location>
</feature>
<dbReference type="EMBL" id="JBHTLP010000004">
    <property type="protein sequence ID" value="MFD1140983.1"/>
    <property type="molecule type" value="Genomic_DNA"/>
</dbReference>
<comment type="caution">
    <text evidence="4">The sequence shown here is derived from an EMBL/GenBank/DDBJ whole genome shotgun (WGS) entry which is preliminary data.</text>
</comment>
<protein>
    <submittedName>
        <fullName evidence="4">Nucleoside hydrolase-like domain-containing protein</fullName>
    </submittedName>
</protein>
<feature type="chain" id="PRO_5046675797" evidence="1">
    <location>
        <begin position="20"/>
        <end position="429"/>
    </location>
</feature>
<organism evidence="4 5">
    <name type="scientific">Larkinella insperata</name>
    <dbReference type="NCBI Taxonomy" id="332158"/>
    <lineage>
        <taxon>Bacteria</taxon>
        <taxon>Pseudomonadati</taxon>
        <taxon>Bacteroidota</taxon>
        <taxon>Cytophagia</taxon>
        <taxon>Cytophagales</taxon>
        <taxon>Spirosomataceae</taxon>
        <taxon>Larkinella</taxon>
    </lineage>
</organism>
<keyword evidence="1" id="KW-0732">Signal</keyword>